<organism evidence="3 4">
    <name type="scientific">Obba rivulosa</name>
    <dbReference type="NCBI Taxonomy" id="1052685"/>
    <lineage>
        <taxon>Eukaryota</taxon>
        <taxon>Fungi</taxon>
        <taxon>Dikarya</taxon>
        <taxon>Basidiomycota</taxon>
        <taxon>Agaricomycotina</taxon>
        <taxon>Agaricomycetes</taxon>
        <taxon>Polyporales</taxon>
        <taxon>Gelatoporiaceae</taxon>
        <taxon>Obba</taxon>
    </lineage>
</organism>
<dbReference type="GO" id="GO:0031956">
    <property type="term" value="F:medium-chain fatty acid-CoA ligase activity"/>
    <property type="evidence" value="ECO:0007669"/>
    <property type="project" value="TreeGrafter"/>
</dbReference>
<dbReference type="InterPro" id="IPR000873">
    <property type="entry name" value="AMP-dep_synth/lig_dom"/>
</dbReference>
<dbReference type="OrthoDB" id="429813at2759"/>
<dbReference type="PANTHER" id="PTHR43201">
    <property type="entry name" value="ACYL-COA SYNTHETASE"/>
    <property type="match status" value="1"/>
</dbReference>
<dbReference type="Gene3D" id="3.40.50.12780">
    <property type="entry name" value="N-terminal domain of ligase-like"/>
    <property type="match status" value="1"/>
</dbReference>
<dbReference type="SUPFAM" id="SSF56801">
    <property type="entry name" value="Acetyl-CoA synthetase-like"/>
    <property type="match status" value="1"/>
</dbReference>
<dbReference type="AlphaFoldDB" id="A0A8E2ATC8"/>
<dbReference type="PANTHER" id="PTHR43201:SF8">
    <property type="entry name" value="ACYL-COA SYNTHETASE FAMILY MEMBER 3"/>
    <property type="match status" value="1"/>
</dbReference>
<dbReference type="GO" id="GO:0006631">
    <property type="term" value="P:fatty acid metabolic process"/>
    <property type="evidence" value="ECO:0007669"/>
    <property type="project" value="TreeGrafter"/>
</dbReference>
<proteinExistence type="inferred from homology"/>
<evidence type="ECO:0000313" key="3">
    <source>
        <dbReference type="EMBL" id="OCH86332.1"/>
    </source>
</evidence>
<dbReference type="Pfam" id="PF23562">
    <property type="entry name" value="AMP-binding_C_3"/>
    <property type="match status" value="1"/>
</dbReference>
<reference evidence="3 4" key="1">
    <citation type="submission" date="2016-07" db="EMBL/GenBank/DDBJ databases">
        <title>Draft genome of the white-rot fungus Obba rivulosa 3A-2.</title>
        <authorList>
            <consortium name="DOE Joint Genome Institute"/>
            <person name="Miettinen O."/>
            <person name="Riley R."/>
            <person name="Acob R."/>
            <person name="Barry K."/>
            <person name="Cullen D."/>
            <person name="De Vries R."/>
            <person name="Hainaut M."/>
            <person name="Hatakka A."/>
            <person name="Henrissat B."/>
            <person name="Hilden K."/>
            <person name="Kuo R."/>
            <person name="Labutti K."/>
            <person name="Lipzen A."/>
            <person name="Makela M.R."/>
            <person name="Sandor L."/>
            <person name="Spatafora J.W."/>
            <person name="Grigoriev I.V."/>
            <person name="Hibbett D.S."/>
        </authorList>
    </citation>
    <scope>NUCLEOTIDE SEQUENCE [LARGE SCALE GENOMIC DNA]</scope>
    <source>
        <strain evidence="3 4">3A-2</strain>
    </source>
</reference>
<comment type="similarity">
    <text evidence="1">Belongs to the ATP-dependent AMP-binding enzyme family.</text>
</comment>
<evidence type="ECO:0000313" key="4">
    <source>
        <dbReference type="Proteomes" id="UP000250043"/>
    </source>
</evidence>
<keyword evidence="4" id="KW-1185">Reference proteome</keyword>
<dbReference type="EMBL" id="KV722533">
    <property type="protein sequence ID" value="OCH86332.1"/>
    <property type="molecule type" value="Genomic_DNA"/>
</dbReference>
<name>A0A8E2ATC8_9APHY</name>
<evidence type="ECO:0000259" key="2">
    <source>
        <dbReference type="Pfam" id="PF00501"/>
    </source>
</evidence>
<dbReference type="Proteomes" id="UP000250043">
    <property type="component" value="Unassembled WGS sequence"/>
</dbReference>
<evidence type="ECO:0000256" key="1">
    <source>
        <dbReference type="ARBA" id="ARBA00006432"/>
    </source>
</evidence>
<feature type="domain" description="AMP-dependent synthetase/ligase" evidence="2">
    <location>
        <begin position="35"/>
        <end position="331"/>
    </location>
</feature>
<protein>
    <submittedName>
        <fullName evidence="3">Acetyl-CoA synthetase-like protein</fullName>
    </submittedName>
</protein>
<gene>
    <name evidence="3" type="ORF">OBBRIDRAFT_245056</name>
</gene>
<dbReference type="Pfam" id="PF00501">
    <property type="entry name" value="AMP-binding"/>
    <property type="match status" value="1"/>
</dbReference>
<dbReference type="InterPro" id="IPR042099">
    <property type="entry name" value="ANL_N_sf"/>
</dbReference>
<accession>A0A8E2ATC8</accession>
<sequence>MALRTHLTVLAESSSKYSSLPIFRIPVLNNKDQVQDWSIITYSQFQFDVELYARYWARTLKADGISRRSVVAIWSGGMVYNDWCHIYGIARAGYVPQLFSLRLPNPDIIYELMQKANAKALCHEPSYGSMLVNCPIPIHETIDIRGYDLSRAPLPPLVKPHSPSDTSMIFHTSGSTSGCPKLVPCSYQWLDAMITKAYHVRKPLTPGRQDVTNCIGSMCHIGQTFMLLGSLLHGACTIQPTRMDFGTVELMDMIIRCRLNRLQQWPAFLAAHMRLSRQDPKVLALLCGLEEIFYSGQAMPRDDEEWAYKHNMQLRSCFGNTESGGAMLLSMIGGGRCNPSLRPVPGVKYGFFPIESAEQTETAYKNRNGTLLELVIMSDSPDCPDASLCKADGHFHTGDLFLEVAPGEYVARGRDDDWIKSYNSLRCDTKAIEDNVRMMCGALVANCIVVGNCRPSPALFVEPRAPMDADKLKKEILRKTRHFHSRRYMHERITSPELIIVVPENTLPRTATKGNIRRKAVEDAFKEDLDRIYASLA</sequence>